<keyword evidence="5 6" id="KW-0472">Membrane</keyword>
<dbReference type="STRING" id="1123308.GCA_000380085_01825"/>
<dbReference type="GO" id="GO:0015081">
    <property type="term" value="F:sodium ion transmembrane transporter activity"/>
    <property type="evidence" value="ECO:0007669"/>
    <property type="project" value="InterPro"/>
</dbReference>
<dbReference type="EMBL" id="LT906439">
    <property type="protein sequence ID" value="SNU88691.1"/>
    <property type="molecule type" value="Genomic_DNA"/>
</dbReference>
<reference evidence="7 8" key="1">
    <citation type="submission" date="2017-06" db="EMBL/GenBank/DDBJ databases">
        <authorList>
            <consortium name="Pathogen Informatics"/>
        </authorList>
    </citation>
    <scope>NUCLEOTIDE SEQUENCE [LARGE SCALE GENOMIC DNA]</scope>
    <source>
        <strain evidence="7 8">NCTC13788</strain>
    </source>
</reference>
<evidence type="ECO:0000256" key="6">
    <source>
        <dbReference type="SAM" id="Phobius"/>
    </source>
</evidence>
<evidence type="ECO:0000313" key="8">
    <source>
        <dbReference type="Proteomes" id="UP000215185"/>
    </source>
</evidence>
<evidence type="ECO:0000313" key="7">
    <source>
        <dbReference type="EMBL" id="SNU88691.1"/>
    </source>
</evidence>
<evidence type="ECO:0000256" key="1">
    <source>
        <dbReference type="ARBA" id="ARBA00004236"/>
    </source>
</evidence>
<comment type="subcellular location">
    <subcellularLocation>
        <location evidence="1">Cell membrane</location>
    </subcellularLocation>
</comment>
<organism evidence="7 8">
    <name type="scientific">Streptococcus merionis</name>
    <dbReference type="NCBI Taxonomy" id="400065"/>
    <lineage>
        <taxon>Bacteria</taxon>
        <taxon>Bacillati</taxon>
        <taxon>Bacillota</taxon>
        <taxon>Bacilli</taxon>
        <taxon>Lactobacillales</taxon>
        <taxon>Streptococcaceae</taxon>
        <taxon>Streptococcus</taxon>
    </lineage>
</organism>
<evidence type="ECO:0000256" key="3">
    <source>
        <dbReference type="ARBA" id="ARBA00022692"/>
    </source>
</evidence>
<keyword evidence="8" id="KW-1185">Reference proteome</keyword>
<dbReference type="GO" id="GO:0005886">
    <property type="term" value="C:plasma membrane"/>
    <property type="evidence" value="ECO:0007669"/>
    <property type="project" value="UniProtKB-SubCell"/>
</dbReference>
<dbReference type="OrthoDB" id="2157352at2"/>
<evidence type="ECO:0000256" key="2">
    <source>
        <dbReference type="ARBA" id="ARBA00022475"/>
    </source>
</evidence>
<proteinExistence type="predicted"/>
<keyword evidence="2" id="KW-1003">Cell membrane</keyword>
<dbReference type="Proteomes" id="UP000215185">
    <property type="component" value="Chromosome 1"/>
</dbReference>
<accession>A0A239ST83</accession>
<dbReference type="RefSeq" id="WP_018374368.1">
    <property type="nucleotide sequence ID" value="NZ_LT906439.1"/>
</dbReference>
<sequence>MENITIVEALGLSVVAITVVMIVLAGLMFIVEGFKYIGGDKPSDQVQTLSQPKGVPAGTALVEDEESKMVAVLTALIRANEDQQDKKYRICSIKRIK</sequence>
<dbReference type="AlphaFoldDB" id="A0A239ST83"/>
<evidence type="ECO:0000256" key="4">
    <source>
        <dbReference type="ARBA" id="ARBA00022989"/>
    </source>
</evidence>
<dbReference type="Pfam" id="PF04277">
    <property type="entry name" value="OAD_gamma"/>
    <property type="match status" value="1"/>
</dbReference>
<dbReference type="KEGG" id="smen:SAMEA4412692_1184"/>
<dbReference type="InterPro" id="IPR005899">
    <property type="entry name" value="Na_pump_deCOase"/>
</dbReference>
<protein>
    <submittedName>
        <fullName evidence="7">Sodium pump decarboxylases, gamma subunit</fullName>
    </submittedName>
</protein>
<keyword evidence="3 6" id="KW-0812">Transmembrane</keyword>
<dbReference type="GO" id="GO:0036376">
    <property type="term" value="P:sodium ion export across plasma membrane"/>
    <property type="evidence" value="ECO:0007669"/>
    <property type="project" value="InterPro"/>
</dbReference>
<feature type="transmembrane region" description="Helical" evidence="6">
    <location>
        <begin position="6"/>
        <end position="31"/>
    </location>
</feature>
<name>A0A239ST83_9STRE</name>
<gene>
    <name evidence="7" type="ORF">SAMEA4412692_01184</name>
</gene>
<evidence type="ECO:0000256" key="5">
    <source>
        <dbReference type="ARBA" id="ARBA00023136"/>
    </source>
</evidence>
<keyword evidence="4 6" id="KW-1133">Transmembrane helix</keyword>